<accession>A0A1Y2FK69</accession>
<feature type="transmembrane region" description="Helical" evidence="2">
    <location>
        <begin position="60"/>
        <end position="78"/>
    </location>
</feature>
<keyword evidence="2" id="KW-0812">Transmembrane</keyword>
<dbReference type="Proteomes" id="UP000193685">
    <property type="component" value="Unassembled WGS sequence"/>
</dbReference>
<sequence length="325" mass="36630">MRDVAIRISGAWFEIGSFQHERHQTGLRNRQHKTCQGHTETPRQLAGDSHCRLMKKRHMLMLYSYLIVIVSGTLEHGFHQFKKVAAQVLDDILSEGAKATTNLANRVGIGLASHYDYSQVTFNMTNRVDAPRGECQAVCAEKAWIEHAQVLQEHGPDPCFGTLWSHPFHVLYHSPNSVADGLTFDTLFYKTKRDQCQCNILLTVYHLLNSTDQGSILVGPLKSFLTNVGCTVGDITERLSIGDWEFNLFGDFCQVMDNACDERGILQASAVNVSANVHWGPTRRDYGSLVEYTLPFMRLWQGDQDPDAGLVDDQPPRQAQPRAWL</sequence>
<proteinExistence type="predicted"/>
<dbReference type="AlphaFoldDB" id="A0A1Y2FK69"/>
<name>A0A1Y2FK69_PROLT</name>
<protein>
    <submittedName>
        <fullName evidence="3">Uncharacterized protein</fullName>
    </submittedName>
</protein>
<feature type="region of interest" description="Disordered" evidence="1">
    <location>
        <begin position="305"/>
        <end position="325"/>
    </location>
</feature>
<evidence type="ECO:0000256" key="2">
    <source>
        <dbReference type="SAM" id="Phobius"/>
    </source>
</evidence>
<gene>
    <name evidence="3" type="ORF">BCR37DRAFT_265283</name>
</gene>
<dbReference type="GeneID" id="63783346"/>
<evidence type="ECO:0000313" key="3">
    <source>
        <dbReference type="EMBL" id="ORY84373.1"/>
    </source>
</evidence>
<dbReference type="EMBL" id="MCFI01000006">
    <property type="protein sequence ID" value="ORY84373.1"/>
    <property type="molecule type" value="Genomic_DNA"/>
</dbReference>
<keyword evidence="2" id="KW-1133">Transmembrane helix</keyword>
<keyword evidence="2" id="KW-0472">Membrane</keyword>
<keyword evidence="4" id="KW-1185">Reference proteome</keyword>
<evidence type="ECO:0000313" key="4">
    <source>
        <dbReference type="Proteomes" id="UP000193685"/>
    </source>
</evidence>
<comment type="caution">
    <text evidence="3">The sequence shown here is derived from an EMBL/GenBank/DDBJ whole genome shotgun (WGS) entry which is preliminary data.</text>
</comment>
<reference evidence="3 4" key="1">
    <citation type="submission" date="2016-07" db="EMBL/GenBank/DDBJ databases">
        <title>Pervasive Adenine N6-methylation of Active Genes in Fungi.</title>
        <authorList>
            <consortium name="DOE Joint Genome Institute"/>
            <person name="Mondo S.J."/>
            <person name="Dannebaum R.O."/>
            <person name="Kuo R.C."/>
            <person name="Labutti K."/>
            <person name="Haridas S."/>
            <person name="Kuo A."/>
            <person name="Salamov A."/>
            <person name="Ahrendt S.R."/>
            <person name="Lipzen A."/>
            <person name="Sullivan W."/>
            <person name="Andreopoulos W.B."/>
            <person name="Clum A."/>
            <person name="Lindquist E."/>
            <person name="Daum C."/>
            <person name="Ramamoorthy G.K."/>
            <person name="Gryganskyi A."/>
            <person name="Culley D."/>
            <person name="Magnuson J.K."/>
            <person name="James T.Y."/>
            <person name="O'Malley M.A."/>
            <person name="Stajich J.E."/>
            <person name="Spatafora J.W."/>
            <person name="Visel A."/>
            <person name="Grigoriev I.V."/>
        </authorList>
    </citation>
    <scope>NUCLEOTIDE SEQUENCE [LARGE SCALE GENOMIC DNA]</scope>
    <source>
        <strain evidence="3 4">12-1054</strain>
    </source>
</reference>
<feature type="region of interest" description="Disordered" evidence="1">
    <location>
        <begin position="23"/>
        <end position="43"/>
    </location>
</feature>
<organism evidence="3 4">
    <name type="scientific">Protomyces lactucae-debilis</name>
    <dbReference type="NCBI Taxonomy" id="2754530"/>
    <lineage>
        <taxon>Eukaryota</taxon>
        <taxon>Fungi</taxon>
        <taxon>Dikarya</taxon>
        <taxon>Ascomycota</taxon>
        <taxon>Taphrinomycotina</taxon>
        <taxon>Taphrinomycetes</taxon>
        <taxon>Taphrinales</taxon>
        <taxon>Protomycetaceae</taxon>
        <taxon>Protomyces</taxon>
    </lineage>
</organism>
<dbReference type="RefSeq" id="XP_040726391.1">
    <property type="nucleotide sequence ID" value="XM_040866747.1"/>
</dbReference>
<evidence type="ECO:0000256" key="1">
    <source>
        <dbReference type="SAM" id="MobiDB-lite"/>
    </source>
</evidence>